<dbReference type="AlphaFoldDB" id="T1B886"/>
<protein>
    <submittedName>
        <fullName evidence="3">ISXoo2 transposase</fullName>
    </submittedName>
</protein>
<dbReference type="InterPro" id="IPR025959">
    <property type="entry name" value="Winged_HTH_dom"/>
</dbReference>
<dbReference type="InterPro" id="IPR047655">
    <property type="entry name" value="Transpos_IS630-like"/>
</dbReference>
<gene>
    <name evidence="3" type="ORF">B1B_11744</name>
</gene>
<organism evidence="3">
    <name type="scientific">mine drainage metagenome</name>
    <dbReference type="NCBI Taxonomy" id="410659"/>
    <lineage>
        <taxon>unclassified sequences</taxon>
        <taxon>metagenomes</taxon>
        <taxon>ecological metagenomes</taxon>
    </lineage>
</organism>
<dbReference type="SUPFAM" id="SSF46689">
    <property type="entry name" value="Homeodomain-like"/>
    <property type="match status" value="1"/>
</dbReference>
<dbReference type="NCBIfam" id="NF033545">
    <property type="entry name" value="transpos_IS630"/>
    <property type="match status" value="1"/>
</dbReference>
<comment type="caution">
    <text evidence="3">The sequence shown here is derived from an EMBL/GenBank/DDBJ whole genome shotgun (WGS) entry which is preliminary data.</text>
</comment>
<feature type="domain" description="Winged helix-turn helix" evidence="2">
    <location>
        <begin position="85"/>
        <end position="142"/>
    </location>
</feature>
<accession>T1B886</accession>
<sequence>MTGKEERRRLGYRWLRVGISKAEVARRLEVSWTAVDKWDKRRVAEGPNSWREKRHPGASPKLNSAQKTRLQKILLEGARAYGYPTDLWTLKRVAEVIRKEFGVRYTLSGVWRVLRALGFSAQVPLTRALERDERYIRQWVRKQWPEILEEAGRKRATIVFADEAGVQTSSLVRRDWARRGSRPVLRVKGHWEKVSVISGVTLDGELFFDAHRHDITGTEVIWFLEQLLEELSGKVVELWDNGNIHRCPEVKTFTWLNRHRLSLRRFPAYAPEMNPDEGIWNALKDDRLANYCPGSLDELEETVGREMRRLQRDPRKVRTAMRQTELPIHELVPAEATP</sequence>
<dbReference type="PANTHER" id="PTHR46564">
    <property type="entry name" value="TRANSPOSASE"/>
    <property type="match status" value="1"/>
</dbReference>
<dbReference type="Pfam" id="PF13358">
    <property type="entry name" value="DDE_3"/>
    <property type="match status" value="1"/>
</dbReference>
<dbReference type="Pfam" id="PF13592">
    <property type="entry name" value="HTH_33"/>
    <property type="match status" value="1"/>
</dbReference>
<dbReference type="PANTHER" id="PTHR46564:SF1">
    <property type="entry name" value="TRANSPOSASE"/>
    <property type="match status" value="1"/>
</dbReference>
<dbReference type="Gene3D" id="3.30.420.10">
    <property type="entry name" value="Ribonuclease H-like superfamily/Ribonuclease H"/>
    <property type="match status" value="1"/>
</dbReference>
<reference evidence="3" key="2">
    <citation type="journal article" date="2014" name="ISME J.">
        <title>Microbial stratification in low pH oxic and suboxic macroscopic growths along an acid mine drainage.</title>
        <authorList>
            <person name="Mendez-Garcia C."/>
            <person name="Mesa V."/>
            <person name="Sprenger R.R."/>
            <person name="Richter M."/>
            <person name="Diez M.S."/>
            <person name="Solano J."/>
            <person name="Bargiela R."/>
            <person name="Golyshina O.V."/>
            <person name="Manteca A."/>
            <person name="Ramos J.L."/>
            <person name="Gallego J.R."/>
            <person name="Llorente I."/>
            <person name="Martins Dos Santos V.A."/>
            <person name="Jensen O.N."/>
            <person name="Pelaez A.I."/>
            <person name="Sanchez J."/>
            <person name="Ferrer M."/>
        </authorList>
    </citation>
    <scope>NUCLEOTIDE SEQUENCE</scope>
</reference>
<dbReference type="GO" id="GO:0003676">
    <property type="term" value="F:nucleic acid binding"/>
    <property type="evidence" value="ECO:0007669"/>
    <property type="project" value="InterPro"/>
</dbReference>
<feature type="domain" description="Tc1-like transposase DDE" evidence="1">
    <location>
        <begin position="158"/>
        <end position="297"/>
    </location>
</feature>
<dbReference type="InterPro" id="IPR009057">
    <property type="entry name" value="Homeodomain-like_sf"/>
</dbReference>
<evidence type="ECO:0000313" key="3">
    <source>
        <dbReference type="EMBL" id="EQD49234.1"/>
    </source>
</evidence>
<dbReference type="InterPro" id="IPR038717">
    <property type="entry name" value="Tc1-like_DDE_dom"/>
</dbReference>
<name>T1B886_9ZZZZ</name>
<evidence type="ECO:0000259" key="1">
    <source>
        <dbReference type="Pfam" id="PF13358"/>
    </source>
</evidence>
<dbReference type="EMBL" id="AUZY01007658">
    <property type="protein sequence ID" value="EQD49234.1"/>
    <property type="molecule type" value="Genomic_DNA"/>
</dbReference>
<proteinExistence type="predicted"/>
<dbReference type="InterPro" id="IPR036397">
    <property type="entry name" value="RNaseH_sf"/>
</dbReference>
<evidence type="ECO:0000259" key="2">
    <source>
        <dbReference type="Pfam" id="PF13592"/>
    </source>
</evidence>
<reference evidence="3" key="1">
    <citation type="submission" date="2013-08" db="EMBL/GenBank/DDBJ databases">
        <authorList>
            <person name="Mendez C."/>
            <person name="Richter M."/>
            <person name="Ferrer M."/>
            <person name="Sanchez J."/>
        </authorList>
    </citation>
    <scope>NUCLEOTIDE SEQUENCE</scope>
</reference>